<feature type="transmembrane region" description="Helical" evidence="6">
    <location>
        <begin position="145"/>
        <end position="167"/>
    </location>
</feature>
<keyword evidence="3" id="KW-0560">Oxidoreductase</keyword>
<proteinExistence type="predicted"/>
<evidence type="ECO:0000256" key="3">
    <source>
        <dbReference type="ARBA" id="ARBA00023002"/>
    </source>
</evidence>
<dbReference type="PANTHER" id="PTHR43255:SF1">
    <property type="entry name" value="IRON-SULFUR-BINDING OXIDOREDUCTASE FADF-RELATED"/>
    <property type="match status" value="1"/>
</dbReference>
<keyword evidence="4" id="KW-0408">Iron</keyword>
<gene>
    <name evidence="9" type="ORF">KHB02_026050</name>
    <name evidence="8" type="ORF">KHB02_40525</name>
</gene>
<dbReference type="EMBL" id="JAGYPE010000009">
    <property type="protein sequence ID" value="MBS4187663.1"/>
    <property type="molecule type" value="Genomic_DNA"/>
</dbReference>
<dbReference type="InterPro" id="IPR009051">
    <property type="entry name" value="Helical_ferredxn"/>
</dbReference>
<reference evidence="8" key="1">
    <citation type="submission" date="2021-05" db="EMBL/GenBank/DDBJ databases">
        <title>Novel Bacillus species.</title>
        <authorList>
            <person name="Liu G."/>
        </authorList>
    </citation>
    <scope>NUCLEOTIDE SEQUENCE</scope>
    <source>
        <strain evidence="8 10">FJAT-50051</strain>
    </source>
</reference>
<keyword evidence="6" id="KW-0472">Membrane</keyword>
<evidence type="ECO:0000256" key="1">
    <source>
        <dbReference type="ARBA" id="ARBA00022485"/>
    </source>
</evidence>
<evidence type="ECO:0000256" key="6">
    <source>
        <dbReference type="SAM" id="Phobius"/>
    </source>
</evidence>
<dbReference type="PROSITE" id="PS51379">
    <property type="entry name" value="4FE4S_FER_2"/>
    <property type="match status" value="2"/>
</dbReference>
<dbReference type="InterPro" id="IPR004017">
    <property type="entry name" value="Cys_rich_dom"/>
</dbReference>
<dbReference type="GO" id="GO:0016491">
    <property type="term" value="F:oxidoreductase activity"/>
    <property type="evidence" value="ECO:0007669"/>
    <property type="project" value="UniProtKB-KW"/>
</dbReference>
<dbReference type="InterPro" id="IPR036197">
    <property type="entry name" value="NarG-like_sf"/>
</dbReference>
<evidence type="ECO:0000313" key="10">
    <source>
        <dbReference type="Proteomes" id="UP000677265"/>
    </source>
</evidence>
<dbReference type="GO" id="GO:0046872">
    <property type="term" value="F:metal ion binding"/>
    <property type="evidence" value="ECO:0007669"/>
    <property type="project" value="UniProtKB-KW"/>
</dbReference>
<evidence type="ECO:0000313" key="8">
    <source>
        <dbReference type="EMBL" id="MBS4187663.1"/>
    </source>
</evidence>
<name>A0A942T9J5_9BACI</name>
<dbReference type="InterPro" id="IPR017900">
    <property type="entry name" value="4Fe4S_Fe_S_CS"/>
</dbReference>
<feature type="transmembrane region" description="Helical" evidence="6">
    <location>
        <begin position="67"/>
        <end position="90"/>
    </location>
</feature>
<evidence type="ECO:0000256" key="2">
    <source>
        <dbReference type="ARBA" id="ARBA00022723"/>
    </source>
</evidence>
<keyword evidence="2" id="KW-0479">Metal-binding</keyword>
<dbReference type="RefSeq" id="WP_213147504.1">
    <property type="nucleotide sequence ID" value="NZ_JAGYPE020000075.1"/>
</dbReference>
<dbReference type="AlphaFoldDB" id="A0A942T9J5"/>
<dbReference type="PANTHER" id="PTHR43255">
    <property type="entry name" value="IRON-SULFUR-BINDING OXIDOREDUCTASE FADF-RELATED-RELATED"/>
    <property type="match status" value="1"/>
</dbReference>
<keyword evidence="10" id="KW-1185">Reference proteome</keyword>
<dbReference type="Gene3D" id="1.10.1060.10">
    <property type="entry name" value="Alpha-helical ferredoxin"/>
    <property type="match status" value="1"/>
</dbReference>
<dbReference type="SUPFAM" id="SSF103501">
    <property type="entry name" value="Respiratory nitrate reductase 1 gamma chain"/>
    <property type="match status" value="1"/>
</dbReference>
<feature type="transmembrane region" description="Helical" evidence="6">
    <location>
        <begin position="102"/>
        <end position="124"/>
    </location>
</feature>
<dbReference type="Proteomes" id="UP000677265">
    <property type="component" value="Unassembled WGS sequence"/>
</dbReference>
<feature type="domain" description="4Fe-4S ferredoxin-type" evidence="7">
    <location>
        <begin position="331"/>
        <end position="360"/>
    </location>
</feature>
<evidence type="ECO:0000259" key="7">
    <source>
        <dbReference type="PROSITE" id="PS51379"/>
    </source>
</evidence>
<dbReference type="Pfam" id="PF13237">
    <property type="entry name" value="Fer4_10"/>
    <property type="match status" value="1"/>
</dbReference>
<dbReference type="SUPFAM" id="SSF46548">
    <property type="entry name" value="alpha-helical ferredoxin"/>
    <property type="match status" value="1"/>
</dbReference>
<organism evidence="8">
    <name type="scientific">Neobacillus citreus</name>
    <dbReference type="NCBI Taxonomy" id="2833578"/>
    <lineage>
        <taxon>Bacteria</taxon>
        <taxon>Bacillati</taxon>
        <taxon>Bacillota</taxon>
        <taxon>Bacilli</taxon>
        <taxon>Bacillales</taxon>
        <taxon>Bacillaceae</taxon>
        <taxon>Neobacillus</taxon>
    </lineage>
</organism>
<evidence type="ECO:0000313" key="9">
    <source>
        <dbReference type="EMBL" id="MCH6268998.1"/>
    </source>
</evidence>
<dbReference type="GO" id="GO:0051539">
    <property type="term" value="F:4 iron, 4 sulfur cluster binding"/>
    <property type="evidence" value="ECO:0007669"/>
    <property type="project" value="UniProtKB-KW"/>
</dbReference>
<accession>A0A942T9J5</accession>
<keyword evidence="1" id="KW-0004">4Fe-4S</keyword>
<feature type="transmembrane region" description="Helical" evidence="6">
    <location>
        <begin position="6"/>
        <end position="26"/>
    </location>
</feature>
<dbReference type="PROSITE" id="PS00198">
    <property type="entry name" value="4FE4S_FER_1"/>
    <property type="match status" value="2"/>
</dbReference>
<keyword evidence="5" id="KW-0411">Iron-sulfur</keyword>
<dbReference type="Pfam" id="PF02754">
    <property type="entry name" value="CCG"/>
    <property type="match status" value="2"/>
</dbReference>
<dbReference type="Gene3D" id="1.20.950.20">
    <property type="entry name" value="Transmembrane di-heme cytochromes, Chain C"/>
    <property type="match status" value="1"/>
</dbReference>
<dbReference type="GO" id="GO:0005886">
    <property type="term" value="C:plasma membrane"/>
    <property type="evidence" value="ECO:0007669"/>
    <property type="project" value="TreeGrafter"/>
</dbReference>
<evidence type="ECO:0000256" key="5">
    <source>
        <dbReference type="ARBA" id="ARBA00023014"/>
    </source>
</evidence>
<feature type="domain" description="4Fe-4S ferredoxin-type" evidence="7">
    <location>
        <begin position="270"/>
        <end position="299"/>
    </location>
</feature>
<keyword evidence="6" id="KW-0812">Transmembrane</keyword>
<dbReference type="EMBL" id="JAGYPE020000075">
    <property type="protein sequence ID" value="MCH6268998.1"/>
    <property type="molecule type" value="Genomic_DNA"/>
</dbReference>
<sequence length="670" mass="74445">MTLQQFLGLLTILLASFSIVLMLLRLKPILLAMRRSRPTYRMDQIGKRLSSMVVQVFGHKRLLRNRLAGIIHLFIFSGFVILMLDIIEAIGQVVSPTFSVGVVLQAVIDLWVLLVLTGVVLAIYQRRVIRPKRYEGSDERDGETILGMISAIMIGIVIHTSFFPLVADSLYGIDEMKDGHFLGVMLSKVWIAIGLDQTIIPAIGYTIGYLMDIGIIFAFMMYLPTSKHLHVFFAVPAIFFRKMDPPGQLVSQDDSNQSLEEIKTYEDFTWKDILDLYTCTECGRCQDVCPAHAAGSPLSPKMLILNLRDAHLEQLHGNKLAMNEDWAIAGNVISAETLWSCTTCGACQEACPVFIEHVPKIVGLRASLVENGLLEERAQATLEGLIDHGNVYGKDHKLRPAWAASADYRFKDARNEKVDWLWFLGDVASFETDPGVLNSIHSVSSVLKKADLNVGLLFDSEVSSGNDALRMGEIGLFEQLENQNMASLKEANFDRILTTDPHSFNALANDYQKLGLDKPVYHYSQVFLELFNEGRLSVESPLGIRATYHDPCYIGRWNGIFEQPREVLNRCGVEVVDMPRNRGGSLCCGAGGGRMWMNESGVQERPSESRIKEALTLPGVTHFVVSCPKDMVMYTTAVASLGVEDQIKVVDISELVLMAVNANALHAAVS</sequence>
<dbReference type="InterPro" id="IPR017896">
    <property type="entry name" value="4Fe4S_Fe-S-bd"/>
</dbReference>
<keyword evidence="6" id="KW-1133">Transmembrane helix</keyword>
<dbReference type="InterPro" id="IPR051460">
    <property type="entry name" value="HdrC_iron-sulfur_subunit"/>
</dbReference>
<evidence type="ECO:0000256" key="4">
    <source>
        <dbReference type="ARBA" id="ARBA00023004"/>
    </source>
</evidence>
<comment type="caution">
    <text evidence="8">The sequence shown here is derived from an EMBL/GenBank/DDBJ whole genome shotgun (WGS) entry which is preliminary data.</text>
</comment>
<protein>
    <submittedName>
        <fullName evidence="8">(Fe-S)-binding protein</fullName>
    </submittedName>
</protein>